<dbReference type="GO" id="GO:0016020">
    <property type="term" value="C:membrane"/>
    <property type="evidence" value="ECO:0007669"/>
    <property type="project" value="UniProtKB-SubCell"/>
</dbReference>
<gene>
    <name evidence="9" type="ORF">LY89DRAFT_718892</name>
</gene>
<sequence length="727" mass="82419">MISNPFSRPTRTIFFLVIFLLAGMFYYRPVHELASSFPHPDTGTLHQYLNRSDHAQKPLTFISKLQKQLRHSVCIPDTTVVSSTRHHYRTGTKTATKTIISTRTEAVLQPTCDPVIDAPRASKEDATPEQLAIAKLRDEGIVVIFKTGAQEVSHLAIQIGTTLRYISSNDILFFSDQQGSIGPFLINDALRNVDQKLKNEHRDFEIYRQIKEYQSTGQDILEMPDEKKGADRPGWRLDKYKFIHMVEETFEMRPDAKWYVFIETDSYVFWDNLAEWLKRLDPKKPWYIGSGVTSSGILFAHGGSGYILSNAAMNKFLGPDQPQGLAASWDARMAGLSFGDLALGIALKEKGVTLSIAHPLLNGYKPSTFTYGPGSHWCQPVVTMHHIAPSEVSSVWRYERKRELLWMTNATLFADLYMHFVEPHLVDARDNWDNLSHGPEYSRKRFEDQKNEEAPVRQKGKEAKQQEKIMLNKMSEKKKDEAKEEASTAASEDKDNETVSRDTKSSEDSEGTADDGTSGKAAKAVEDSEKPDSDASGKDNKPADDEKTIERGKVKKPDEDTRVSLRESRVKEDTKSSKDTTRDKGNSTTLQDLAEDVGVSRGRRLRVISDTKSEHAVPQNETGPGALKNQTTPRKKTDIERIMENSYLHQFEKRAAGLTKAQQTAHLSFEDCGKACEENKECFQWVYYSETYIFDSDHHHNEAYYREVPRDLSQLRPAGARVGSYQR</sequence>
<keyword evidence="4" id="KW-0735">Signal-anchor</keyword>
<dbReference type="STRING" id="149040.A0A194XAP9"/>
<feature type="compositionally biased region" description="Basic and acidic residues" evidence="7">
    <location>
        <begin position="443"/>
        <end position="467"/>
    </location>
</feature>
<evidence type="ECO:0000256" key="8">
    <source>
        <dbReference type="SAM" id="Phobius"/>
    </source>
</evidence>
<reference evidence="9 10" key="1">
    <citation type="submission" date="2015-10" db="EMBL/GenBank/DDBJ databases">
        <title>Full genome of DAOMC 229536 Phialocephala scopiformis, a fungal endophyte of spruce producing the potent anti-insectan compound rugulosin.</title>
        <authorList>
            <consortium name="DOE Joint Genome Institute"/>
            <person name="Walker A.K."/>
            <person name="Frasz S.L."/>
            <person name="Seifert K.A."/>
            <person name="Miller J.D."/>
            <person name="Mondo S.J."/>
            <person name="Labutti K."/>
            <person name="Lipzen A."/>
            <person name="Dockter R."/>
            <person name="Kennedy M."/>
            <person name="Grigoriev I.V."/>
            <person name="Spatafora J.W."/>
        </authorList>
    </citation>
    <scope>NUCLEOTIDE SEQUENCE [LARGE SCALE GENOMIC DNA]</scope>
    <source>
        <strain evidence="9 10">CBS 120377</strain>
    </source>
</reference>
<comment type="subcellular location">
    <subcellularLocation>
        <location evidence="1">Membrane</location>
        <topology evidence="1">Single-pass type II membrane protein</topology>
    </subcellularLocation>
</comment>
<dbReference type="KEGG" id="psco:LY89DRAFT_718892"/>
<comment type="similarity">
    <text evidence="2">Belongs to the glycosyltransferase 31 family. Beta3-Gal-T subfamily.</text>
</comment>
<organism evidence="9 10">
    <name type="scientific">Mollisia scopiformis</name>
    <name type="common">Conifer needle endophyte fungus</name>
    <name type="synonym">Phialocephala scopiformis</name>
    <dbReference type="NCBI Taxonomy" id="149040"/>
    <lineage>
        <taxon>Eukaryota</taxon>
        <taxon>Fungi</taxon>
        <taxon>Dikarya</taxon>
        <taxon>Ascomycota</taxon>
        <taxon>Pezizomycotina</taxon>
        <taxon>Leotiomycetes</taxon>
        <taxon>Helotiales</taxon>
        <taxon>Mollisiaceae</taxon>
        <taxon>Mollisia</taxon>
    </lineage>
</organism>
<keyword evidence="6 8" id="KW-0472">Membrane</keyword>
<dbReference type="EMBL" id="KQ947415">
    <property type="protein sequence ID" value="KUJ17250.1"/>
    <property type="molecule type" value="Genomic_DNA"/>
</dbReference>
<evidence type="ECO:0000256" key="2">
    <source>
        <dbReference type="ARBA" id="ARBA00006462"/>
    </source>
</evidence>
<dbReference type="PANTHER" id="PTHR23033:SF40">
    <property type="entry name" value="APPLE DOMAIN-CONTAINING PROTEIN"/>
    <property type="match status" value="1"/>
</dbReference>
<dbReference type="PANTHER" id="PTHR23033">
    <property type="entry name" value="BETA1,3-GALACTOSYLTRANSFERASE"/>
    <property type="match status" value="1"/>
</dbReference>
<name>A0A194XAP9_MOLSC</name>
<keyword evidence="3 8" id="KW-0812">Transmembrane</keyword>
<evidence type="ECO:0000256" key="4">
    <source>
        <dbReference type="ARBA" id="ARBA00022968"/>
    </source>
</evidence>
<dbReference type="RefSeq" id="XP_018071605.1">
    <property type="nucleotide sequence ID" value="XM_018218455.1"/>
</dbReference>
<keyword evidence="5 8" id="KW-1133">Transmembrane helix</keyword>
<proteinExistence type="inferred from homology"/>
<keyword evidence="10" id="KW-1185">Reference proteome</keyword>
<evidence type="ECO:0000313" key="10">
    <source>
        <dbReference type="Proteomes" id="UP000070700"/>
    </source>
</evidence>
<dbReference type="GeneID" id="28828181"/>
<dbReference type="AlphaFoldDB" id="A0A194XAP9"/>
<dbReference type="InterPro" id="IPR026050">
    <property type="entry name" value="C1GALT1/C1GALT1_chp1"/>
</dbReference>
<evidence type="ECO:0000256" key="7">
    <source>
        <dbReference type="SAM" id="MobiDB-lite"/>
    </source>
</evidence>
<dbReference type="InParanoid" id="A0A194XAP9"/>
<accession>A0A194XAP9</accession>
<feature type="region of interest" description="Disordered" evidence="7">
    <location>
        <begin position="443"/>
        <end position="635"/>
    </location>
</feature>
<feature type="compositionally biased region" description="Basic and acidic residues" evidence="7">
    <location>
        <begin position="523"/>
        <end position="585"/>
    </location>
</feature>
<dbReference type="Proteomes" id="UP000070700">
    <property type="component" value="Unassembled WGS sequence"/>
</dbReference>
<protein>
    <recommendedName>
        <fullName evidence="11">Glycosyltransferase family 31 protein</fullName>
    </recommendedName>
</protein>
<feature type="compositionally biased region" description="Basic and acidic residues" evidence="7">
    <location>
        <begin position="474"/>
        <end position="507"/>
    </location>
</feature>
<evidence type="ECO:0000256" key="5">
    <source>
        <dbReference type="ARBA" id="ARBA00022989"/>
    </source>
</evidence>
<evidence type="ECO:0008006" key="11">
    <source>
        <dbReference type="Google" id="ProtNLM"/>
    </source>
</evidence>
<feature type="transmembrane region" description="Helical" evidence="8">
    <location>
        <begin position="12"/>
        <end position="29"/>
    </location>
</feature>
<evidence type="ECO:0000256" key="1">
    <source>
        <dbReference type="ARBA" id="ARBA00004606"/>
    </source>
</evidence>
<evidence type="ECO:0000256" key="6">
    <source>
        <dbReference type="ARBA" id="ARBA00023136"/>
    </source>
</evidence>
<evidence type="ECO:0000256" key="3">
    <source>
        <dbReference type="ARBA" id="ARBA00022692"/>
    </source>
</evidence>
<evidence type="ECO:0000313" key="9">
    <source>
        <dbReference type="EMBL" id="KUJ17250.1"/>
    </source>
</evidence>
<dbReference type="Gene3D" id="3.90.550.50">
    <property type="match status" value="1"/>
</dbReference>
<dbReference type="OrthoDB" id="414175at2759"/>